<reference evidence="4 5" key="1">
    <citation type="submission" date="2018-09" db="EMBL/GenBank/DDBJ databases">
        <authorList>
            <person name="Wang Z."/>
        </authorList>
    </citation>
    <scope>NUCLEOTIDE SEQUENCE [LARGE SCALE GENOMIC DNA]</scope>
    <source>
        <strain evidence="4 5">ALS 81</strain>
    </source>
</reference>
<dbReference type="Gene3D" id="3.30.300.20">
    <property type="match status" value="1"/>
</dbReference>
<comment type="subcellular location">
    <subcellularLocation>
        <location evidence="3">Cytoplasm</location>
    </subcellularLocation>
</comment>
<dbReference type="GO" id="GO:0043024">
    <property type="term" value="F:ribosomal small subunit binding"/>
    <property type="evidence" value="ECO:0007669"/>
    <property type="project" value="TreeGrafter"/>
</dbReference>
<evidence type="ECO:0000313" key="5">
    <source>
        <dbReference type="Proteomes" id="UP000286482"/>
    </source>
</evidence>
<comment type="similarity">
    <text evidence="3">Belongs to the RbfA family.</text>
</comment>
<dbReference type="NCBIfam" id="TIGR00082">
    <property type="entry name" value="rbfA"/>
    <property type="match status" value="1"/>
</dbReference>
<dbReference type="RefSeq" id="WP_120355667.1">
    <property type="nucleotide sequence ID" value="NZ_RAQO01000008.1"/>
</dbReference>
<keyword evidence="1 3" id="KW-0963">Cytoplasm</keyword>
<dbReference type="PROSITE" id="PS01319">
    <property type="entry name" value="RBFA"/>
    <property type="match status" value="1"/>
</dbReference>
<evidence type="ECO:0000256" key="1">
    <source>
        <dbReference type="ARBA" id="ARBA00022490"/>
    </source>
</evidence>
<dbReference type="Proteomes" id="UP000286482">
    <property type="component" value="Unassembled WGS sequence"/>
</dbReference>
<name>A0A420E840_9ALTE</name>
<protein>
    <recommendedName>
        <fullName evidence="3">Ribosome-binding factor A</fullName>
    </recommendedName>
</protein>
<dbReference type="PANTHER" id="PTHR33515">
    <property type="entry name" value="RIBOSOME-BINDING FACTOR A, CHLOROPLASTIC-RELATED"/>
    <property type="match status" value="1"/>
</dbReference>
<comment type="function">
    <text evidence="3">One of several proteins that assist in the late maturation steps of the functional core of the 30S ribosomal subunit. Associates with free 30S ribosomal subunits (but not with 30S subunits that are part of 70S ribosomes or polysomes). Required for efficient processing of 16S rRNA. May interact with the 5'-terminal helix region of 16S rRNA.</text>
</comment>
<dbReference type="EMBL" id="RAQO01000008">
    <property type="protein sequence ID" value="RKF15581.1"/>
    <property type="molecule type" value="Genomic_DNA"/>
</dbReference>
<sequence>MPREFSRPDRVAQQIQKEIAVIIQREVRDPRLGLCTVTEVEVSRDLAYAKIFVTFLDDADEAVKEALIALEESHVYIRHLLAKAMRLRIVPELRFSYDRSIVEGLRMSELAGKAIAEDTRKLEQSDRDQEEE</sequence>
<evidence type="ECO:0000256" key="3">
    <source>
        <dbReference type="HAMAP-Rule" id="MF_00003"/>
    </source>
</evidence>
<dbReference type="PANTHER" id="PTHR33515:SF1">
    <property type="entry name" value="RIBOSOME-BINDING FACTOR A, CHLOROPLASTIC-RELATED"/>
    <property type="match status" value="1"/>
</dbReference>
<dbReference type="InterPro" id="IPR020053">
    <property type="entry name" value="Ribosome-bd_factorA_CS"/>
</dbReference>
<keyword evidence="5" id="KW-1185">Reference proteome</keyword>
<dbReference type="GO" id="GO:0005829">
    <property type="term" value="C:cytosol"/>
    <property type="evidence" value="ECO:0007669"/>
    <property type="project" value="TreeGrafter"/>
</dbReference>
<dbReference type="GO" id="GO:0030490">
    <property type="term" value="P:maturation of SSU-rRNA"/>
    <property type="evidence" value="ECO:0007669"/>
    <property type="project" value="UniProtKB-UniRule"/>
</dbReference>
<dbReference type="InterPro" id="IPR015946">
    <property type="entry name" value="KH_dom-like_a/b"/>
</dbReference>
<keyword evidence="2 3" id="KW-0690">Ribosome biogenesis</keyword>
<dbReference type="InterPro" id="IPR000238">
    <property type="entry name" value="RbfA"/>
</dbReference>
<comment type="caution">
    <text evidence="4">The sequence shown here is derived from an EMBL/GenBank/DDBJ whole genome shotgun (WGS) entry which is preliminary data.</text>
</comment>
<dbReference type="SUPFAM" id="SSF89919">
    <property type="entry name" value="Ribosome-binding factor A, RbfA"/>
    <property type="match status" value="1"/>
</dbReference>
<proteinExistence type="inferred from homology"/>
<dbReference type="Pfam" id="PF02033">
    <property type="entry name" value="RBFA"/>
    <property type="match status" value="1"/>
</dbReference>
<evidence type="ECO:0000256" key="2">
    <source>
        <dbReference type="ARBA" id="ARBA00022517"/>
    </source>
</evidence>
<comment type="subunit">
    <text evidence="3">Monomer. Binds 30S ribosomal subunits, but not 50S ribosomal subunits or 70S ribosomes.</text>
</comment>
<dbReference type="FunFam" id="3.30.300.20:FF:000007">
    <property type="entry name" value="Ribosome-binding factor A"/>
    <property type="match status" value="1"/>
</dbReference>
<dbReference type="InterPro" id="IPR023799">
    <property type="entry name" value="RbfA_dom_sf"/>
</dbReference>
<dbReference type="HAMAP" id="MF_00003">
    <property type="entry name" value="RbfA"/>
    <property type="match status" value="1"/>
</dbReference>
<accession>A0A420E840</accession>
<organism evidence="4 5">
    <name type="scientific">Alginatibacterium sediminis</name>
    <dbReference type="NCBI Taxonomy" id="2164068"/>
    <lineage>
        <taxon>Bacteria</taxon>
        <taxon>Pseudomonadati</taxon>
        <taxon>Pseudomonadota</taxon>
        <taxon>Gammaproteobacteria</taxon>
        <taxon>Alteromonadales</taxon>
        <taxon>Alteromonadaceae</taxon>
        <taxon>Alginatibacterium</taxon>
    </lineage>
</organism>
<dbReference type="OrthoDB" id="307788at2"/>
<gene>
    <name evidence="3 4" type="primary">rbfA</name>
    <name evidence="4" type="ORF">DBZ36_14425</name>
</gene>
<evidence type="ECO:0000313" key="4">
    <source>
        <dbReference type="EMBL" id="RKF15581.1"/>
    </source>
</evidence>
<dbReference type="AlphaFoldDB" id="A0A420E840"/>